<dbReference type="SUPFAM" id="SSF81631">
    <property type="entry name" value="PAP/OAS1 substrate-binding domain"/>
    <property type="match status" value="1"/>
</dbReference>
<gene>
    <name evidence="1" type="ORF">KDI_48550</name>
</gene>
<dbReference type="SUPFAM" id="SSF81301">
    <property type="entry name" value="Nucleotidyltransferase"/>
    <property type="match status" value="1"/>
</dbReference>
<dbReference type="AlphaFoldDB" id="A0A5A5TI58"/>
<sequence length="289" mass="33077">MVLHNKNQILSMRNGIISYRPLLHVFDHCITELTRKISIGLAMTGSLTKGTADQYSDLDFQVVIPSETSFAEARSWVIECVSSAGQLLASFPATHLGLPNLLIFFLQVESQIVKVDVHVLPVDEFRSLPQPVILFDPEDQFAGSLLNGEPESFQLPFTPNFADLYQRFSGWTWYTYTKLARGECLEAADALDTMRSQALLPCLQFIEHLPFEGYRRLETRLSEDFLLALRQTYPSYFQRDEILRALKDLVRIFSQLQPLIIERLGQDYRQADLQQIFSAIERMEAVHKG</sequence>
<dbReference type="Proteomes" id="UP000322530">
    <property type="component" value="Unassembled WGS sequence"/>
</dbReference>
<dbReference type="OrthoDB" id="7375008at2"/>
<organism evidence="1 2">
    <name type="scientific">Dictyobacter arantiisoli</name>
    <dbReference type="NCBI Taxonomy" id="2014874"/>
    <lineage>
        <taxon>Bacteria</taxon>
        <taxon>Bacillati</taxon>
        <taxon>Chloroflexota</taxon>
        <taxon>Ktedonobacteria</taxon>
        <taxon>Ktedonobacterales</taxon>
        <taxon>Dictyobacteraceae</taxon>
        <taxon>Dictyobacter</taxon>
    </lineage>
</organism>
<comment type="caution">
    <text evidence="1">The sequence shown here is derived from an EMBL/GenBank/DDBJ whole genome shotgun (WGS) entry which is preliminary data.</text>
</comment>
<keyword evidence="2" id="KW-1185">Reference proteome</keyword>
<dbReference type="Pfam" id="PF04439">
    <property type="entry name" value="Adenyl_transf"/>
    <property type="match status" value="1"/>
</dbReference>
<accession>A0A5A5TI58</accession>
<evidence type="ECO:0000313" key="2">
    <source>
        <dbReference type="Proteomes" id="UP000322530"/>
    </source>
</evidence>
<name>A0A5A5TI58_9CHLR</name>
<dbReference type="RefSeq" id="WP_149404124.1">
    <property type="nucleotide sequence ID" value="NZ_BIXY01000103.1"/>
</dbReference>
<dbReference type="EMBL" id="BIXY01000103">
    <property type="protein sequence ID" value="GCF11291.1"/>
    <property type="molecule type" value="Genomic_DNA"/>
</dbReference>
<proteinExistence type="predicted"/>
<dbReference type="Gene3D" id="1.20.120.330">
    <property type="entry name" value="Nucleotidyltransferases domain 2"/>
    <property type="match status" value="1"/>
</dbReference>
<dbReference type="Gene3D" id="3.30.460.10">
    <property type="entry name" value="Beta Polymerase, domain 2"/>
    <property type="match status" value="1"/>
</dbReference>
<reference evidence="1 2" key="1">
    <citation type="submission" date="2019-01" db="EMBL/GenBank/DDBJ databases">
        <title>Draft genome sequence of Dictyobacter sp. Uno17.</title>
        <authorList>
            <person name="Wang C.M."/>
            <person name="Zheng Y."/>
            <person name="Sakai Y."/>
            <person name="Abe K."/>
            <person name="Yokota A."/>
            <person name="Yabe S."/>
        </authorList>
    </citation>
    <scope>NUCLEOTIDE SEQUENCE [LARGE SCALE GENOMIC DNA]</scope>
    <source>
        <strain evidence="1 2">Uno17</strain>
    </source>
</reference>
<dbReference type="InterPro" id="IPR043519">
    <property type="entry name" value="NT_sf"/>
</dbReference>
<dbReference type="InterPro" id="IPR007530">
    <property type="entry name" value="Aminoglycoside_adenylylTfrase"/>
</dbReference>
<protein>
    <submittedName>
        <fullName evidence="1">Oxalate:formate antiporter</fullName>
    </submittedName>
</protein>
<evidence type="ECO:0000313" key="1">
    <source>
        <dbReference type="EMBL" id="GCF11291.1"/>
    </source>
</evidence>